<gene>
    <name evidence="1" type="ORF">OERS_38610</name>
</gene>
<accession>A0ABX2XZX6</accession>
<evidence type="ECO:0000313" key="1">
    <source>
        <dbReference type="EMBL" id="OCI29436.1"/>
    </source>
</evidence>
<reference evidence="1 2" key="1">
    <citation type="submission" date="2016-06" db="EMBL/GenBank/DDBJ databases">
        <title>Genome sequence of Oerskovia enterophila DSM 43852.</title>
        <authorList>
            <person name="Poehlein A."/>
            <person name="Jag V."/>
            <person name="Bengelsdorf F.R."/>
            <person name="Daniel R."/>
            <person name="Duerre P."/>
        </authorList>
    </citation>
    <scope>NUCLEOTIDE SEQUENCE [LARGE SCALE GENOMIC DNA]</scope>
    <source>
        <strain evidence="1 2">DSM 43852</strain>
    </source>
</reference>
<protein>
    <submittedName>
        <fullName evidence="1">Uncharacterized protein</fullName>
    </submittedName>
</protein>
<dbReference type="EMBL" id="MAQA01000076">
    <property type="protein sequence ID" value="OCI29436.1"/>
    <property type="molecule type" value="Genomic_DNA"/>
</dbReference>
<organism evidence="1 2">
    <name type="scientific">Oerskovia enterophila</name>
    <dbReference type="NCBI Taxonomy" id="43678"/>
    <lineage>
        <taxon>Bacteria</taxon>
        <taxon>Bacillati</taxon>
        <taxon>Actinomycetota</taxon>
        <taxon>Actinomycetes</taxon>
        <taxon>Micrococcales</taxon>
        <taxon>Cellulomonadaceae</taxon>
        <taxon>Oerskovia</taxon>
    </lineage>
</organism>
<proteinExistence type="predicted"/>
<name>A0ABX2XZX6_9CELL</name>
<comment type="caution">
    <text evidence="1">The sequence shown here is derived from an EMBL/GenBank/DDBJ whole genome shotgun (WGS) entry which is preliminary data.</text>
</comment>
<evidence type="ECO:0000313" key="2">
    <source>
        <dbReference type="Proteomes" id="UP000093412"/>
    </source>
</evidence>
<sequence length="46" mass="4580">METIDPAPLFGAASQARESFGRFNLAIAGSGPGKPTTGVPSSAVSM</sequence>
<keyword evidence="2" id="KW-1185">Reference proteome</keyword>
<dbReference type="Proteomes" id="UP000093412">
    <property type="component" value="Unassembled WGS sequence"/>
</dbReference>